<dbReference type="InterPro" id="IPR001873">
    <property type="entry name" value="ENaC"/>
</dbReference>
<dbReference type="Proteomes" id="UP000653454">
    <property type="component" value="Unassembled WGS sequence"/>
</dbReference>
<dbReference type="Gene3D" id="2.60.470.10">
    <property type="entry name" value="Acid-sensing ion channels like domains"/>
    <property type="match status" value="1"/>
</dbReference>
<comment type="caution">
    <text evidence="14">The sequence shown here is derived from an EMBL/GenBank/DDBJ whole genome shotgun (WGS) entry which is preliminary data.</text>
</comment>
<proteinExistence type="inferred from homology"/>
<dbReference type="Pfam" id="PF00858">
    <property type="entry name" value="ASC"/>
    <property type="match status" value="1"/>
</dbReference>
<sequence>MAKVEADSIWRYLCKKVINKLNDFGDKSCLHGVGYVFSTTYIPFVTRLFWLLMLLLCGYGASMVLVSVLTMFSAGAVSFSVETTYLDWDTPFPAVTVCESNKNVKNRIIKHLAEKNITAQLKQFYEDVGYWQSGFCAQCTKCTYNVTCVRDIQATVSDIRMTCDEIFEPQCWWGEEAFPCCDRFLPVETEYGTCFAFNSRLDVIKLNRHTGLKTLQFSATQAILMRAHSPSDVVTTYSEMYSVPLDANVTLVLKAESTVSDISVQAIPPELRGCFMSWEVPPAAEYWPFHRYKYDACIWYCRAMAQVQLCNCTHHFEPKMVDIGGVGGVFFGASVLSILEIVYLFCIRRQ</sequence>
<evidence type="ECO:0000256" key="12">
    <source>
        <dbReference type="RuleBase" id="RU000679"/>
    </source>
</evidence>
<keyword evidence="3 12" id="KW-0813">Transport</keyword>
<evidence type="ECO:0000256" key="5">
    <source>
        <dbReference type="ARBA" id="ARBA00022692"/>
    </source>
</evidence>
<evidence type="ECO:0000256" key="11">
    <source>
        <dbReference type="ARBA" id="ARBA00023303"/>
    </source>
</evidence>
<evidence type="ECO:0000256" key="4">
    <source>
        <dbReference type="ARBA" id="ARBA00022461"/>
    </source>
</evidence>
<dbReference type="PANTHER" id="PTHR11690">
    <property type="entry name" value="AMILORIDE-SENSITIVE SODIUM CHANNEL-RELATED"/>
    <property type="match status" value="1"/>
</dbReference>
<evidence type="ECO:0000256" key="8">
    <source>
        <dbReference type="ARBA" id="ARBA00023065"/>
    </source>
</evidence>
<evidence type="ECO:0000313" key="15">
    <source>
        <dbReference type="Proteomes" id="UP000653454"/>
    </source>
</evidence>
<keyword evidence="9 13" id="KW-0472">Membrane</keyword>
<evidence type="ECO:0000256" key="6">
    <source>
        <dbReference type="ARBA" id="ARBA00022989"/>
    </source>
</evidence>
<keyword evidence="6 13" id="KW-1133">Transmembrane helix</keyword>
<organism evidence="14 15">
    <name type="scientific">Plutella xylostella</name>
    <name type="common">Diamondback moth</name>
    <name type="synonym">Plutella maculipennis</name>
    <dbReference type="NCBI Taxonomy" id="51655"/>
    <lineage>
        <taxon>Eukaryota</taxon>
        <taxon>Metazoa</taxon>
        <taxon>Ecdysozoa</taxon>
        <taxon>Arthropoda</taxon>
        <taxon>Hexapoda</taxon>
        <taxon>Insecta</taxon>
        <taxon>Pterygota</taxon>
        <taxon>Neoptera</taxon>
        <taxon>Endopterygota</taxon>
        <taxon>Lepidoptera</taxon>
        <taxon>Glossata</taxon>
        <taxon>Ditrysia</taxon>
        <taxon>Yponomeutoidea</taxon>
        <taxon>Plutellidae</taxon>
        <taxon>Plutella</taxon>
    </lineage>
</organism>
<reference evidence="14" key="1">
    <citation type="submission" date="2020-11" db="EMBL/GenBank/DDBJ databases">
        <authorList>
            <person name="Whiteford S."/>
        </authorList>
    </citation>
    <scope>NUCLEOTIDE SEQUENCE</scope>
</reference>
<keyword evidence="10 12" id="KW-0739">Sodium transport</keyword>
<feature type="transmembrane region" description="Helical" evidence="13">
    <location>
        <begin position="323"/>
        <end position="346"/>
    </location>
</feature>
<keyword evidence="5 12" id="KW-0812">Transmembrane</keyword>
<dbReference type="AlphaFoldDB" id="A0A8S4G656"/>
<evidence type="ECO:0000256" key="7">
    <source>
        <dbReference type="ARBA" id="ARBA00023053"/>
    </source>
</evidence>
<evidence type="ECO:0000256" key="3">
    <source>
        <dbReference type="ARBA" id="ARBA00022448"/>
    </source>
</evidence>
<dbReference type="GO" id="GO:0005886">
    <property type="term" value="C:plasma membrane"/>
    <property type="evidence" value="ECO:0007669"/>
    <property type="project" value="TreeGrafter"/>
</dbReference>
<dbReference type="EMBL" id="CAJHNJ030000120">
    <property type="protein sequence ID" value="CAG9135980.1"/>
    <property type="molecule type" value="Genomic_DNA"/>
</dbReference>
<name>A0A8S4G656_PLUXY</name>
<evidence type="ECO:0000313" key="14">
    <source>
        <dbReference type="EMBL" id="CAG9135980.1"/>
    </source>
</evidence>
<dbReference type="PANTHER" id="PTHR11690:SF184">
    <property type="entry name" value="PICKPOCKET 31"/>
    <property type="match status" value="1"/>
</dbReference>
<accession>A0A8S4G656</accession>
<evidence type="ECO:0000256" key="9">
    <source>
        <dbReference type="ARBA" id="ARBA00023136"/>
    </source>
</evidence>
<keyword evidence="4 12" id="KW-0894">Sodium channel</keyword>
<evidence type="ECO:0000256" key="10">
    <source>
        <dbReference type="ARBA" id="ARBA00023201"/>
    </source>
</evidence>
<dbReference type="GO" id="GO:0015280">
    <property type="term" value="F:ligand-gated sodium channel activity"/>
    <property type="evidence" value="ECO:0007669"/>
    <property type="project" value="TreeGrafter"/>
</dbReference>
<keyword evidence="11 12" id="KW-0407">Ion channel</keyword>
<evidence type="ECO:0000256" key="2">
    <source>
        <dbReference type="ARBA" id="ARBA00007193"/>
    </source>
</evidence>
<protein>
    <submittedName>
        <fullName evidence="14">(diamondback moth) hypothetical protein</fullName>
    </submittedName>
</protein>
<gene>
    <name evidence="14" type="ORF">PLXY2_LOCUS14211</name>
</gene>
<comment type="similarity">
    <text evidence="2 12">Belongs to the amiloride-sensitive sodium channel (TC 1.A.6) family.</text>
</comment>
<keyword evidence="8 12" id="KW-0406">Ion transport</keyword>
<evidence type="ECO:0000256" key="1">
    <source>
        <dbReference type="ARBA" id="ARBA00004141"/>
    </source>
</evidence>
<comment type="subcellular location">
    <subcellularLocation>
        <location evidence="1">Membrane</location>
        <topology evidence="1">Multi-pass membrane protein</topology>
    </subcellularLocation>
</comment>
<keyword evidence="7" id="KW-0915">Sodium</keyword>
<evidence type="ECO:0000256" key="13">
    <source>
        <dbReference type="SAM" id="Phobius"/>
    </source>
</evidence>
<feature type="transmembrane region" description="Helical" evidence="13">
    <location>
        <begin position="48"/>
        <end position="72"/>
    </location>
</feature>
<keyword evidence="15" id="KW-1185">Reference proteome</keyword>